<dbReference type="EMBL" id="CP002665">
    <property type="protein sequence ID" value="AEI11521.1"/>
    <property type="molecule type" value="Genomic_DNA"/>
</dbReference>
<name>F8A0H7_CELGA</name>
<dbReference type="InterPro" id="IPR046275">
    <property type="entry name" value="DUF6308"/>
</dbReference>
<evidence type="ECO:0000313" key="2">
    <source>
        <dbReference type="Proteomes" id="UP000000485"/>
    </source>
</evidence>
<dbReference type="eggNOG" id="ENOG5032YPW">
    <property type="taxonomic scope" value="Bacteria"/>
</dbReference>
<dbReference type="Proteomes" id="UP000000485">
    <property type="component" value="Chromosome"/>
</dbReference>
<organism evidence="1 2">
    <name type="scientific">Cellulomonas gilvus (strain ATCC 13127 / NRRL B-14078)</name>
    <name type="common">Cellvibrio gilvus</name>
    <dbReference type="NCBI Taxonomy" id="593907"/>
    <lineage>
        <taxon>Bacteria</taxon>
        <taxon>Bacillati</taxon>
        <taxon>Actinomycetota</taxon>
        <taxon>Actinomycetes</taxon>
        <taxon>Micrococcales</taxon>
        <taxon>Cellulomonadaceae</taxon>
        <taxon>Cellulomonas</taxon>
    </lineage>
</organism>
<protein>
    <submittedName>
        <fullName evidence="1">Uncharacterized protein</fullName>
    </submittedName>
</protein>
<dbReference type="OrthoDB" id="5178186at2"/>
<dbReference type="Pfam" id="PF19827">
    <property type="entry name" value="DUF6308"/>
    <property type="match status" value="1"/>
</dbReference>
<sequence>MLQPVPRLARLLSPAGHVEAVDLLRAYFAPRPAGRPGGYFERIGQIGAHPDEITPEDLVAAGTLGVVIPGDAALAILVDHRDELSWLLARLPTDVAFADLSVEQVESVLTPKRAYRLLTSVGGIGTTAATVLLARKRPHLVPILEPAVVDAITGIVGLFLLPLRELLTADDRAYQRRLDELHDAAGLAPEVSALRVLHVLARTVVEGADR</sequence>
<dbReference type="KEGG" id="cga:Celgi_1002"/>
<evidence type="ECO:0000313" key="1">
    <source>
        <dbReference type="EMBL" id="AEI11521.1"/>
    </source>
</evidence>
<dbReference type="RefSeq" id="WP_013883040.1">
    <property type="nucleotide sequence ID" value="NC_015671.1"/>
</dbReference>
<reference evidence="2" key="1">
    <citation type="submission" date="2011-04" db="EMBL/GenBank/DDBJ databases">
        <title>Complete sequence of Cellvibrio gilvus ATCC 13127.</title>
        <authorList>
            <person name="Lucas S."/>
            <person name="Han J."/>
            <person name="Lapidus A."/>
            <person name="Cheng J.-F."/>
            <person name="Goodwin L."/>
            <person name="Pitluck S."/>
            <person name="Peters L."/>
            <person name="Munk A."/>
            <person name="Detter J.C."/>
            <person name="Han C."/>
            <person name="Tapia R."/>
            <person name="Land M."/>
            <person name="Hauser L."/>
            <person name="Kyrpides N."/>
            <person name="Ivanova N."/>
            <person name="Ovchinnikova G."/>
            <person name="Pagani I."/>
            <person name="Mead D."/>
            <person name="Brumm P."/>
            <person name="Woyke T."/>
        </authorList>
    </citation>
    <scope>NUCLEOTIDE SEQUENCE [LARGE SCALE GENOMIC DNA]</scope>
    <source>
        <strain evidence="2">ATCC 13127 / NRRL B-14078</strain>
    </source>
</reference>
<dbReference type="AlphaFoldDB" id="F8A0H7"/>
<dbReference type="HOGENOM" id="CLU_109821_0_0_11"/>
<gene>
    <name evidence="1" type="ordered locus">Celgi_1002</name>
</gene>
<accession>F8A0H7</accession>
<keyword evidence="2" id="KW-1185">Reference proteome</keyword>
<proteinExistence type="predicted"/>